<evidence type="ECO:0000256" key="6">
    <source>
        <dbReference type="SAM" id="MobiDB-lite"/>
    </source>
</evidence>
<organism evidence="8 9">
    <name type="scientific">Drosophila albomicans</name>
    <name type="common">Fruit fly</name>
    <dbReference type="NCBI Taxonomy" id="7291"/>
    <lineage>
        <taxon>Eukaryota</taxon>
        <taxon>Metazoa</taxon>
        <taxon>Ecdysozoa</taxon>
        <taxon>Arthropoda</taxon>
        <taxon>Hexapoda</taxon>
        <taxon>Insecta</taxon>
        <taxon>Pterygota</taxon>
        <taxon>Neoptera</taxon>
        <taxon>Endopterygota</taxon>
        <taxon>Diptera</taxon>
        <taxon>Brachycera</taxon>
        <taxon>Muscomorpha</taxon>
        <taxon>Ephydroidea</taxon>
        <taxon>Drosophilidae</taxon>
        <taxon>Drosophila</taxon>
    </lineage>
</organism>
<dbReference type="InterPro" id="IPR052102">
    <property type="entry name" value="Enkurin_domain-protein"/>
</dbReference>
<accession>A0A6P8WMM4</accession>
<keyword evidence="8" id="KW-1185">Reference proteome</keyword>
<dbReference type="AlphaFoldDB" id="A0A6P8WMM4"/>
<keyword evidence="4" id="KW-0206">Cytoskeleton</keyword>
<dbReference type="OrthoDB" id="10264920at2759"/>
<dbReference type="PANTHER" id="PTHR21490:SF2">
    <property type="entry name" value="ENKURIN DOMAIN-CONTAINING PROTEIN 1"/>
    <property type="match status" value="1"/>
</dbReference>
<dbReference type="Proteomes" id="UP000515160">
    <property type="component" value="Chromosome X"/>
</dbReference>
<reference evidence="9" key="1">
    <citation type="submission" date="2025-08" db="UniProtKB">
        <authorList>
            <consortium name="RefSeq"/>
        </authorList>
    </citation>
    <scope>IDENTIFICATION</scope>
    <source>
        <strain evidence="9">15112-1751.03</strain>
        <tissue evidence="9">Whole Adult</tissue>
    </source>
</reference>
<feature type="region of interest" description="Disordered" evidence="6">
    <location>
        <begin position="236"/>
        <end position="266"/>
    </location>
</feature>
<dbReference type="InterPro" id="IPR027012">
    <property type="entry name" value="Enkurin_dom"/>
</dbReference>
<gene>
    <name evidence="9" type="primary">LOC117567805</name>
</gene>
<evidence type="ECO:0000259" key="7">
    <source>
        <dbReference type="PROSITE" id="PS51665"/>
    </source>
</evidence>
<dbReference type="RefSeq" id="XP_034103934.1">
    <property type="nucleotide sequence ID" value="XM_034248043.2"/>
</dbReference>
<sequence length="363" mass="40721">MWMKRSKIHDQGCSSTQLNFLRENKLLSMRRMERQRQPVPRYELPTTASMGRRAVTPPLIETQRRLIEGGRMGRACYGLSAVSTGESVGGQRSEKQIQTEDINDQQFLSAALLKCTEQAQLLRPTCSEGDEPPPLPVTAASGDEAGDQLRRTASNFELGKRSAQRRSCHAAVLPCTRQQHLQRHFDDVATALPRAKRASTAKVQPDNEEPADNGLSRALQLSIPDITDVEQHPQLDQPLSTRSNSSCVTHKSQAISSSPGPEGTTTTICQQTIEQERRSTDQQVLLTEPQRLALLQAAQARYNDLIWQYNRLPISMGTLRVRNLKIELENELDRLDGDLNMLTLPKIYIRRDQLQQISSISCC</sequence>
<keyword evidence="3" id="KW-0963">Cytoplasm</keyword>
<name>A0A6P8WMM4_DROAB</name>
<protein>
    <submittedName>
        <fullName evidence="9">Uncharacterized protein LOC117567805</fullName>
    </submittedName>
</protein>
<comment type="subcellular location">
    <subcellularLocation>
        <location evidence="1">Cell projection</location>
        <location evidence="1">Cilium</location>
    </subcellularLocation>
    <subcellularLocation>
        <location evidence="2">Cytoplasm</location>
        <location evidence="2">Cytoskeleton</location>
    </subcellularLocation>
</comment>
<feature type="domain" description="Enkurin" evidence="7">
    <location>
        <begin position="258"/>
        <end position="350"/>
    </location>
</feature>
<dbReference type="Pfam" id="PF13864">
    <property type="entry name" value="Enkurin"/>
    <property type="match status" value="1"/>
</dbReference>
<dbReference type="GO" id="GO:0005881">
    <property type="term" value="C:cytoplasmic microtubule"/>
    <property type="evidence" value="ECO:0007669"/>
    <property type="project" value="TreeGrafter"/>
</dbReference>
<feature type="region of interest" description="Disordered" evidence="6">
    <location>
        <begin position="196"/>
        <end position="215"/>
    </location>
</feature>
<evidence type="ECO:0000256" key="1">
    <source>
        <dbReference type="ARBA" id="ARBA00004138"/>
    </source>
</evidence>
<evidence type="ECO:0000256" key="5">
    <source>
        <dbReference type="ARBA" id="ARBA00023273"/>
    </source>
</evidence>
<keyword evidence="5" id="KW-0966">Cell projection</keyword>
<feature type="compositionally biased region" description="Polar residues" evidence="6">
    <location>
        <begin position="237"/>
        <end position="259"/>
    </location>
</feature>
<feature type="region of interest" description="Disordered" evidence="6">
    <location>
        <begin position="124"/>
        <end position="147"/>
    </location>
</feature>
<dbReference type="GeneID" id="117567805"/>
<dbReference type="PANTHER" id="PTHR21490">
    <property type="entry name" value="ENKURIN-RELATED"/>
    <property type="match status" value="1"/>
</dbReference>
<evidence type="ECO:0000313" key="9">
    <source>
        <dbReference type="RefSeq" id="XP_034103934.1"/>
    </source>
</evidence>
<evidence type="ECO:0000313" key="8">
    <source>
        <dbReference type="Proteomes" id="UP000515160"/>
    </source>
</evidence>
<dbReference type="GO" id="GO:0005929">
    <property type="term" value="C:cilium"/>
    <property type="evidence" value="ECO:0007669"/>
    <property type="project" value="UniProtKB-SubCell"/>
</dbReference>
<evidence type="ECO:0000256" key="4">
    <source>
        <dbReference type="ARBA" id="ARBA00023212"/>
    </source>
</evidence>
<evidence type="ECO:0000256" key="2">
    <source>
        <dbReference type="ARBA" id="ARBA00004245"/>
    </source>
</evidence>
<proteinExistence type="predicted"/>
<evidence type="ECO:0000256" key="3">
    <source>
        <dbReference type="ARBA" id="ARBA00022490"/>
    </source>
</evidence>
<dbReference type="PROSITE" id="PS51665">
    <property type="entry name" value="ENKURIN"/>
    <property type="match status" value="1"/>
</dbReference>